<accession>A0A9N9GLY1</accession>
<dbReference type="AlphaFoldDB" id="A0A9N9GLY1"/>
<reference evidence="1" key="1">
    <citation type="submission" date="2021-06" db="EMBL/GenBank/DDBJ databases">
        <authorList>
            <person name="Kallberg Y."/>
            <person name="Tangrot J."/>
            <person name="Rosling A."/>
        </authorList>
    </citation>
    <scope>NUCLEOTIDE SEQUENCE</scope>
    <source>
        <strain evidence="1">MA453B</strain>
    </source>
</reference>
<name>A0A9N9GLY1_9GLOM</name>
<evidence type="ECO:0000313" key="1">
    <source>
        <dbReference type="EMBL" id="CAG8611340.1"/>
    </source>
</evidence>
<evidence type="ECO:0000313" key="2">
    <source>
        <dbReference type="Proteomes" id="UP000789405"/>
    </source>
</evidence>
<comment type="caution">
    <text evidence="1">The sequence shown here is derived from an EMBL/GenBank/DDBJ whole genome shotgun (WGS) entry which is preliminary data.</text>
</comment>
<dbReference type="EMBL" id="CAJVPY010004147">
    <property type="protein sequence ID" value="CAG8611340.1"/>
    <property type="molecule type" value="Genomic_DNA"/>
</dbReference>
<keyword evidence="2" id="KW-1185">Reference proteome</keyword>
<feature type="non-terminal residue" evidence="1">
    <location>
        <position position="1"/>
    </location>
</feature>
<organism evidence="1 2">
    <name type="scientific">Dentiscutata erythropus</name>
    <dbReference type="NCBI Taxonomy" id="1348616"/>
    <lineage>
        <taxon>Eukaryota</taxon>
        <taxon>Fungi</taxon>
        <taxon>Fungi incertae sedis</taxon>
        <taxon>Mucoromycota</taxon>
        <taxon>Glomeromycotina</taxon>
        <taxon>Glomeromycetes</taxon>
        <taxon>Diversisporales</taxon>
        <taxon>Gigasporaceae</taxon>
        <taxon>Dentiscutata</taxon>
    </lineage>
</organism>
<dbReference type="OrthoDB" id="2388513at2759"/>
<sequence length="60" mass="7313">FQLVKQDEYIEKKDKYDSDIYNNIDDDNLIQVDEIDNNLDQEFQAINIEERFSNTKRIKK</sequence>
<proteinExistence type="predicted"/>
<gene>
    <name evidence="1" type="ORF">DERYTH_LOCUS8154</name>
</gene>
<protein>
    <submittedName>
        <fullName evidence="1">28687_t:CDS:1</fullName>
    </submittedName>
</protein>
<dbReference type="Proteomes" id="UP000789405">
    <property type="component" value="Unassembled WGS sequence"/>
</dbReference>